<dbReference type="InterPro" id="IPR001810">
    <property type="entry name" value="F-box_dom"/>
</dbReference>
<comment type="caution">
    <text evidence="3">The sequence shown here is derived from an EMBL/GenBank/DDBJ whole genome shotgun (WGS) entry which is preliminary data.</text>
</comment>
<organism evidence="3 4">
    <name type="scientific">Saitozyma podzolica</name>
    <dbReference type="NCBI Taxonomy" id="1890683"/>
    <lineage>
        <taxon>Eukaryota</taxon>
        <taxon>Fungi</taxon>
        <taxon>Dikarya</taxon>
        <taxon>Basidiomycota</taxon>
        <taxon>Agaricomycotina</taxon>
        <taxon>Tremellomycetes</taxon>
        <taxon>Tremellales</taxon>
        <taxon>Trimorphomycetaceae</taxon>
        <taxon>Saitozyma</taxon>
    </lineage>
</organism>
<gene>
    <name evidence="3" type="ORF">EHS25_005925</name>
</gene>
<dbReference type="PROSITE" id="PS50181">
    <property type="entry name" value="FBOX"/>
    <property type="match status" value="1"/>
</dbReference>
<dbReference type="SUPFAM" id="SSF81383">
    <property type="entry name" value="F-box domain"/>
    <property type="match status" value="1"/>
</dbReference>
<feature type="region of interest" description="Disordered" evidence="1">
    <location>
        <begin position="110"/>
        <end position="138"/>
    </location>
</feature>
<evidence type="ECO:0000259" key="2">
    <source>
        <dbReference type="PROSITE" id="PS50181"/>
    </source>
</evidence>
<evidence type="ECO:0000313" key="4">
    <source>
        <dbReference type="Proteomes" id="UP000279259"/>
    </source>
</evidence>
<dbReference type="Proteomes" id="UP000279259">
    <property type="component" value="Unassembled WGS sequence"/>
</dbReference>
<reference evidence="3 4" key="1">
    <citation type="submission" date="2018-11" db="EMBL/GenBank/DDBJ databases">
        <title>Genome sequence of Saitozyma podzolica DSM 27192.</title>
        <authorList>
            <person name="Aliyu H."/>
            <person name="Gorte O."/>
            <person name="Ochsenreither K."/>
        </authorList>
    </citation>
    <scope>NUCLEOTIDE SEQUENCE [LARGE SCALE GENOMIC DNA]</scope>
    <source>
        <strain evidence="3 4">DSM 27192</strain>
    </source>
</reference>
<evidence type="ECO:0000256" key="1">
    <source>
        <dbReference type="SAM" id="MobiDB-lite"/>
    </source>
</evidence>
<feature type="region of interest" description="Disordered" evidence="1">
    <location>
        <begin position="1"/>
        <end position="50"/>
    </location>
</feature>
<evidence type="ECO:0000313" key="3">
    <source>
        <dbReference type="EMBL" id="RSH82215.1"/>
    </source>
</evidence>
<dbReference type="EMBL" id="RSCD01000027">
    <property type="protein sequence ID" value="RSH82215.1"/>
    <property type="molecule type" value="Genomic_DNA"/>
</dbReference>
<name>A0A427XTU5_9TREE</name>
<accession>A0A427XTU5</accession>
<dbReference type="Pfam" id="PF12937">
    <property type="entry name" value="F-box-like"/>
    <property type="match status" value="1"/>
</dbReference>
<proteinExistence type="predicted"/>
<keyword evidence="4" id="KW-1185">Reference proteome</keyword>
<feature type="compositionally biased region" description="Polar residues" evidence="1">
    <location>
        <begin position="16"/>
        <end position="31"/>
    </location>
</feature>
<dbReference type="AlphaFoldDB" id="A0A427XTU5"/>
<feature type="domain" description="F-box" evidence="2">
    <location>
        <begin position="50"/>
        <end position="86"/>
    </location>
</feature>
<dbReference type="InterPro" id="IPR036047">
    <property type="entry name" value="F-box-like_dom_sf"/>
</dbReference>
<feature type="region of interest" description="Disordered" evidence="1">
    <location>
        <begin position="150"/>
        <end position="172"/>
    </location>
</feature>
<sequence length="773" mass="86139">MSAYDHQPGTRLPVHTTGQTDCALGASTTDGEPTPMSSPRPISPSGSSSPACLTALPNEVLEHVFTLLTIPDRLRLNRVCKLLREVYTGSAPLQYDFHLVTSGHLDVPYLPPPVAQSGNTRSRSRSRSPSPTSPSPALYPLLSYRERQHAQARADFPSESPSTPLARRQGPLSIQEKARLLAEQERRWETLDFAEMRKFTIRGPAGVYELQEGMFLICDEYTELDDRKSNKLPFQIADLTMDPTQDLIVVSEHRPAPGNSTLPAPTHRFHLLSMSTFKPHPLASTPALDFPPFTQDIMQTRQLLQVMGDTLVVLVSRFASHWILAGMGIAMAGMAAAGNEEELVAWNWKTGAVLGRLALPENGWFSSFALLTPTTFMVTSTSNVSPFMPSEPRSIAAVFPPVIQIYSLLPDPEHTIVPVQPLDADFMDDTTLRPAMVAQLELPRFAPGVVISAFDVRPDPAFPPLPKGYDGPSLVRDKAFTQNPEKGVLVFDLQIVEPRDPALPPAQHDGLDTTSFELFVLRETLVDLAKEGEDRLRRVRKQGSDDGFGSWRAERNLPWSEWGEAGSRLMDVSMRRRTWVCSCSGYRFVSVIPSPIRTEPEEPQHELVHLAPVLSDIRLLDFSPLYARKESLKFENDVGFGAGGGHGDEDEDDDADPFFATVPTFDPLTGRRYRRLPAMLRPGLRPGQWKGVDTRMVDAPTILPRRRIWRDDVVTSLPFREVIRKMAIRANGVMMDDQRVIVVCTEGRRNGDWTNIRQEMTVLCMGASRKQAE</sequence>
<protein>
    <recommendedName>
        <fullName evidence="2">F-box domain-containing protein</fullName>
    </recommendedName>
</protein>
<dbReference type="Gene3D" id="1.20.1280.50">
    <property type="match status" value="1"/>
</dbReference>
<dbReference type="OrthoDB" id="2745718at2759"/>
<dbReference type="SMART" id="SM00256">
    <property type="entry name" value="FBOX"/>
    <property type="match status" value="1"/>
</dbReference>
<dbReference type="CDD" id="cd09917">
    <property type="entry name" value="F-box_SF"/>
    <property type="match status" value="1"/>
</dbReference>